<dbReference type="Pfam" id="PF10573">
    <property type="entry name" value="UPF0561"/>
    <property type="match status" value="2"/>
</dbReference>
<proteinExistence type="inferred from homology"/>
<name>A0A914QF27_9BILA</name>
<feature type="region of interest" description="Disordered" evidence="2">
    <location>
        <begin position="17"/>
        <end position="55"/>
    </location>
</feature>
<feature type="compositionally biased region" description="Low complexity" evidence="2">
    <location>
        <begin position="106"/>
        <end position="130"/>
    </location>
</feature>
<keyword evidence="3" id="KW-1185">Reference proteome</keyword>
<evidence type="ECO:0000256" key="1">
    <source>
        <dbReference type="ARBA" id="ARBA00006905"/>
    </source>
</evidence>
<feature type="compositionally biased region" description="Polar residues" evidence="2">
    <location>
        <begin position="19"/>
        <end position="49"/>
    </location>
</feature>
<dbReference type="PANTHER" id="PTHR34256:SF1">
    <property type="entry name" value="UPF0561 PROTEIN C2ORF68"/>
    <property type="match status" value="1"/>
</dbReference>
<protein>
    <submittedName>
        <fullName evidence="4">Uncharacterized protein</fullName>
    </submittedName>
</protein>
<evidence type="ECO:0000313" key="4">
    <source>
        <dbReference type="WBParaSite" id="PDA_v2.g28022.t1"/>
    </source>
</evidence>
<dbReference type="Proteomes" id="UP000887578">
    <property type="component" value="Unplaced"/>
</dbReference>
<sequence>MSLLPPEKWRFCKPIPASSEENNMTKPGTSFESTQISTSLSPQTHSTLRSPIPRLNKNHGFIKHIIQNQIERDEYEKISALNRAKSEEPNNQMNKIGYNSPLTRKSITSPQISTSVSPQTSSPSSTLRSPMPRINKNHGFIKHIIQNQIERDEYEKIIAQNREPNNQMNKNGYNSPLTRKLITSPQIQSQFSAVNNTLQDDPYSEFRVRARRSLQREGIL</sequence>
<accession>A0A914QF27</accession>
<comment type="similarity">
    <text evidence="1">Belongs to the UPF0561 family.</text>
</comment>
<dbReference type="AlphaFoldDB" id="A0A914QF27"/>
<feature type="region of interest" description="Disordered" evidence="2">
    <location>
        <begin position="83"/>
        <end position="134"/>
    </location>
</feature>
<dbReference type="WBParaSite" id="PDA_v2.g28022.t1">
    <property type="protein sequence ID" value="PDA_v2.g28022.t1"/>
    <property type="gene ID" value="PDA_v2.g28022"/>
</dbReference>
<organism evidence="3 4">
    <name type="scientific">Panagrolaimus davidi</name>
    <dbReference type="NCBI Taxonomy" id="227884"/>
    <lineage>
        <taxon>Eukaryota</taxon>
        <taxon>Metazoa</taxon>
        <taxon>Ecdysozoa</taxon>
        <taxon>Nematoda</taxon>
        <taxon>Chromadorea</taxon>
        <taxon>Rhabditida</taxon>
        <taxon>Tylenchina</taxon>
        <taxon>Panagrolaimomorpha</taxon>
        <taxon>Panagrolaimoidea</taxon>
        <taxon>Panagrolaimidae</taxon>
        <taxon>Panagrolaimus</taxon>
    </lineage>
</organism>
<reference evidence="4" key="1">
    <citation type="submission" date="2022-11" db="UniProtKB">
        <authorList>
            <consortium name="WormBaseParasite"/>
        </authorList>
    </citation>
    <scope>IDENTIFICATION</scope>
</reference>
<evidence type="ECO:0000313" key="3">
    <source>
        <dbReference type="Proteomes" id="UP000887578"/>
    </source>
</evidence>
<dbReference type="InterPro" id="IPR018888">
    <property type="entry name" value="UPF0561"/>
</dbReference>
<dbReference type="PANTHER" id="PTHR34256">
    <property type="entry name" value="UPF0561 PROTEIN C2ORF68"/>
    <property type="match status" value="1"/>
</dbReference>
<evidence type="ECO:0000256" key="2">
    <source>
        <dbReference type="SAM" id="MobiDB-lite"/>
    </source>
</evidence>